<gene>
    <name evidence="6" type="ORF">SAMN02745781_01512</name>
</gene>
<reference evidence="7" key="1">
    <citation type="submission" date="2016-11" db="EMBL/GenBank/DDBJ databases">
        <authorList>
            <person name="Varghese N."/>
            <person name="Submissions S."/>
        </authorList>
    </citation>
    <scope>NUCLEOTIDE SEQUENCE [LARGE SCALE GENOMIC DNA]</scope>
    <source>
        <strain evidence="7">DSM 21264</strain>
    </source>
</reference>
<dbReference type="PRINTS" id="PR00039">
    <property type="entry name" value="HTHLYSR"/>
</dbReference>
<evidence type="ECO:0000259" key="5">
    <source>
        <dbReference type="PROSITE" id="PS50931"/>
    </source>
</evidence>
<dbReference type="CDD" id="cd08414">
    <property type="entry name" value="PBP2_LTTR_aromatics_like"/>
    <property type="match status" value="1"/>
</dbReference>
<evidence type="ECO:0000256" key="2">
    <source>
        <dbReference type="ARBA" id="ARBA00023015"/>
    </source>
</evidence>
<evidence type="ECO:0000256" key="1">
    <source>
        <dbReference type="ARBA" id="ARBA00009437"/>
    </source>
</evidence>
<dbReference type="Gene3D" id="3.40.190.10">
    <property type="entry name" value="Periplasmic binding protein-like II"/>
    <property type="match status" value="2"/>
</dbReference>
<dbReference type="AlphaFoldDB" id="A0A1M4Z851"/>
<keyword evidence="2" id="KW-0805">Transcription regulation</keyword>
<dbReference type="InterPro" id="IPR036388">
    <property type="entry name" value="WH-like_DNA-bd_sf"/>
</dbReference>
<dbReference type="PROSITE" id="PS50931">
    <property type="entry name" value="HTH_LYSR"/>
    <property type="match status" value="1"/>
</dbReference>
<evidence type="ECO:0000313" key="6">
    <source>
        <dbReference type="EMBL" id="SHF14194.1"/>
    </source>
</evidence>
<proteinExistence type="inferred from homology"/>
<name>A0A1M4Z851_VIBGA</name>
<comment type="similarity">
    <text evidence="1">Belongs to the LysR transcriptional regulatory family.</text>
</comment>
<dbReference type="RefSeq" id="WP_072957557.1">
    <property type="nucleotide sequence ID" value="NZ_FQUH01000006.1"/>
</dbReference>
<dbReference type="FunFam" id="1.10.10.10:FF:000001">
    <property type="entry name" value="LysR family transcriptional regulator"/>
    <property type="match status" value="1"/>
</dbReference>
<keyword evidence="3 6" id="KW-0238">DNA-binding</keyword>
<protein>
    <submittedName>
        <fullName evidence="6">DNA-binding transcriptional regulator, LysR family</fullName>
    </submittedName>
</protein>
<dbReference type="Pfam" id="PF03466">
    <property type="entry name" value="LysR_substrate"/>
    <property type="match status" value="1"/>
</dbReference>
<dbReference type="GO" id="GO:0003677">
    <property type="term" value="F:DNA binding"/>
    <property type="evidence" value="ECO:0007669"/>
    <property type="project" value="UniProtKB-KW"/>
</dbReference>
<dbReference type="PANTHER" id="PTHR30346:SF28">
    <property type="entry name" value="HTH-TYPE TRANSCRIPTIONAL REGULATOR CYNR"/>
    <property type="match status" value="1"/>
</dbReference>
<dbReference type="PANTHER" id="PTHR30346">
    <property type="entry name" value="TRANSCRIPTIONAL DUAL REGULATOR HCAR-RELATED"/>
    <property type="match status" value="1"/>
</dbReference>
<dbReference type="EMBL" id="FQUH01000006">
    <property type="protein sequence ID" value="SHF14194.1"/>
    <property type="molecule type" value="Genomic_DNA"/>
</dbReference>
<dbReference type="InterPro" id="IPR000847">
    <property type="entry name" value="LysR_HTH_N"/>
</dbReference>
<keyword evidence="4" id="KW-0804">Transcription</keyword>
<dbReference type="SUPFAM" id="SSF53850">
    <property type="entry name" value="Periplasmic binding protein-like II"/>
    <property type="match status" value="1"/>
</dbReference>
<dbReference type="Gene3D" id="1.10.10.10">
    <property type="entry name" value="Winged helix-like DNA-binding domain superfamily/Winged helix DNA-binding domain"/>
    <property type="match status" value="1"/>
</dbReference>
<accession>A0A1M4Z851</accession>
<dbReference type="Pfam" id="PF00126">
    <property type="entry name" value="HTH_1"/>
    <property type="match status" value="1"/>
</dbReference>
<dbReference type="GO" id="GO:0032993">
    <property type="term" value="C:protein-DNA complex"/>
    <property type="evidence" value="ECO:0007669"/>
    <property type="project" value="TreeGrafter"/>
</dbReference>
<evidence type="ECO:0000256" key="3">
    <source>
        <dbReference type="ARBA" id="ARBA00023125"/>
    </source>
</evidence>
<dbReference type="GO" id="GO:0003700">
    <property type="term" value="F:DNA-binding transcription factor activity"/>
    <property type="evidence" value="ECO:0007669"/>
    <property type="project" value="InterPro"/>
</dbReference>
<dbReference type="InterPro" id="IPR005119">
    <property type="entry name" value="LysR_subst-bd"/>
</dbReference>
<dbReference type="SUPFAM" id="SSF46785">
    <property type="entry name" value="Winged helix' DNA-binding domain"/>
    <property type="match status" value="1"/>
</dbReference>
<keyword evidence="7" id="KW-1185">Reference proteome</keyword>
<feature type="domain" description="HTH lysR-type" evidence="5">
    <location>
        <begin position="1"/>
        <end position="58"/>
    </location>
</feature>
<evidence type="ECO:0000313" key="7">
    <source>
        <dbReference type="Proteomes" id="UP000184159"/>
    </source>
</evidence>
<sequence length="328" mass="36574">MELRHLKYFLAVAETQNIRLAAQKVHVTQPAISRKIKELETELGVLLFDRQPKGLRLNRAGKAYQKQLGAIIRQIDDANEHVRQFTHTHGSLALGVHDFVLWEGEMNQCVSQFCHDNHDVELEVYSDTPIVLLKRLELDQIDGAFLYHFSELSSEYVVQPIAQDKLVLAYPASWGRTISPSTTVEALNLLPAVRLPRSVDPYYFDWQEALFHEIGWTPAVTQWAHGESTMLGLVAAGNGVAIVNERHFTRSSNMICYTSLDVVPHTSPLSFVYKKTSDNPALMAFLQCLSNQACLSDRVGGRCSAAVAISVCVGRSESSSEYSTPGQS</sequence>
<dbReference type="InterPro" id="IPR036390">
    <property type="entry name" value="WH_DNA-bd_sf"/>
</dbReference>
<organism evidence="6 7">
    <name type="scientific">Vibrio gazogenes DSM 21264 = NBRC 103151</name>
    <dbReference type="NCBI Taxonomy" id="1123492"/>
    <lineage>
        <taxon>Bacteria</taxon>
        <taxon>Pseudomonadati</taxon>
        <taxon>Pseudomonadota</taxon>
        <taxon>Gammaproteobacteria</taxon>
        <taxon>Vibrionales</taxon>
        <taxon>Vibrionaceae</taxon>
        <taxon>Vibrio</taxon>
    </lineage>
</organism>
<evidence type="ECO:0000256" key="4">
    <source>
        <dbReference type="ARBA" id="ARBA00023163"/>
    </source>
</evidence>
<dbReference type="Proteomes" id="UP000184159">
    <property type="component" value="Unassembled WGS sequence"/>
</dbReference>